<evidence type="ECO:0000313" key="10">
    <source>
        <dbReference type="Proteomes" id="UP000000639"/>
    </source>
</evidence>
<keyword evidence="10" id="KW-1185">Reference proteome</keyword>
<dbReference type="GO" id="GO:0055085">
    <property type="term" value="P:transmembrane transport"/>
    <property type="evidence" value="ECO:0007669"/>
    <property type="project" value="InterPro"/>
</dbReference>
<name>A1SXL5_PSYIN</name>
<feature type="transmembrane region" description="Helical" evidence="7">
    <location>
        <begin position="252"/>
        <end position="275"/>
    </location>
</feature>
<dbReference type="PANTHER" id="PTHR30193:SF37">
    <property type="entry name" value="INNER MEMBRANE ABC TRANSPORTER PERMEASE PROTEIN YCJO"/>
    <property type="match status" value="1"/>
</dbReference>
<dbReference type="InterPro" id="IPR000515">
    <property type="entry name" value="MetI-like"/>
</dbReference>
<keyword evidence="6 7" id="KW-0472">Membrane</keyword>
<gene>
    <name evidence="9" type="ordered locus">Ping_2509</name>
</gene>
<evidence type="ECO:0000256" key="1">
    <source>
        <dbReference type="ARBA" id="ARBA00004651"/>
    </source>
</evidence>
<dbReference type="CDD" id="cd06261">
    <property type="entry name" value="TM_PBP2"/>
    <property type="match status" value="1"/>
</dbReference>
<dbReference type="Gene3D" id="1.10.3720.10">
    <property type="entry name" value="MetI-like"/>
    <property type="match status" value="1"/>
</dbReference>
<reference evidence="9 10" key="1">
    <citation type="submission" date="2007-01" db="EMBL/GenBank/DDBJ databases">
        <title>Complete sequence of Psychromonas ingrahamii 37.</title>
        <authorList>
            <consortium name="US DOE Joint Genome Institute"/>
            <person name="Copeland A."/>
            <person name="Lucas S."/>
            <person name="Lapidus A."/>
            <person name="Barry K."/>
            <person name="Detter J.C."/>
            <person name="Glavina del Rio T."/>
            <person name="Hammon N."/>
            <person name="Israni S."/>
            <person name="Dalin E."/>
            <person name="Tice H."/>
            <person name="Pitluck S."/>
            <person name="Thompson L.S."/>
            <person name="Brettin T."/>
            <person name="Bruce D."/>
            <person name="Han C."/>
            <person name="Tapia R."/>
            <person name="Schmutz J."/>
            <person name="Larimer F."/>
            <person name="Land M."/>
            <person name="Hauser L."/>
            <person name="Kyrpides N."/>
            <person name="Ivanova N."/>
            <person name="Staley J."/>
            <person name="Richardson P."/>
        </authorList>
    </citation>
    <scope>NUCLEOTIDE SEQUENCE [LARGE SCALE GENOMIC DNA]</scope>
    <source>
        <strain evidence="9 10">37</strain>
    </source>
</reference>
<feature type="transmembrane region" description="Helical" evidence="7">
    <location>
        <begin position="206"/>
        <end position="231"/>
    </location>
</feature>
<evidence type="ECO:0000256" key="7">
    <source>
        <dbReference type="RuleBase" id="RU363032"/>
    </source>
</evidence>
<feature type="transmembrane region" description="Helical" evidence="7">
    <location>
        <begin position="85"/>
        <end position="105"/>
    </location>
</feature>
<feature type="transmembrane region" description="Helical" evidence="7">
    <location>
        <begin position="60"/>
        <end position="78"/>
    </location>
</feature>
<dbReference type="InterPro" id="IPR051393">
    <property type="entry name" value="ABC_transporter_permease"/>
</dbReference>
<evidence type="ECO:0000313" key="9">
    <source>
        <dbReference type="EMBL" id="ABM04230.1"/>
    </source>
</evidence>
<evidence type="ECO:0000256" key="3">
    <source>
        <dbReference type="ARBA" id="ARBA00022475"/>
    </source>
</evidence>
<evidence type="ECO:0000256" key="5">
    <source>
        <dbReference type="ARBA" id="ARBA00022989"/>
    </source>
</evidence>
<keyword evidence="2 7" id="KW-0813">Transport</keyword>
<evidence type="ECO:0000256" key="4">
    <source>
        <dbReference type="ARBA" id="ARBA00022692"/>
    </source>
</evidence>
<dbReference type="STRING" id="357804.Ping_2509"/>
<evidence type="ECO:0000256" key="6">
    <source>
        <dbReference type="ARBA" id="ARBA00023136"/>
    </source>
</evidence>
<keyword evidence="3" id="KW-1003">Cell membrane</keyword>
<dbReference type="HOGENOM" id="CLU_016047_0_2_6"/>
<keyword evidence="4 7" id="KW-0812">Transmembrane</keyword>
<dbReference type="KEGG" id="pin:Ping_2509"/>
<evidence type="ECO:0000259" key="8">
    <source>
        <dbReference type="PROSITE" id="PS50928"/>
    </source>
</evidence>
<dbReference type="AlphaFoldDB" id="A1SXL5"/>
<dbReference type="PANTHER" id="PTHR30193">
    <property type="entry name" value="ABC TRANSPORTER PERMEASE PROTEIN"/>
    <property type="match status" value="1"/>
</dbReference>
<dbReference type="EMBL" id="CP000510">
    <property type="protein sequence ID" value="ABM04230.1"/>
    <property type="molecule type" value="Genomic_DNA"/>
</dbReference>
<feature type="transmembrane region" description="Helical" evidence="7">
    <location>
        <begin position="125"/>
        <end position="146"/>
    </location>
</feature>
<dbReference type="SUPFAM" id="SSF161098">
    <property type="entry name" value="MetI-like"/>
    <property type="match status" value="1"/>
</dbReference>
<feature type="transmembrane region" description="Helical" evidence="7">
    <location>
        <begin position="158"/>
        <end position="178"/>
    </location>
</feature>
<dbReference type="Proteomes" id="UP000000639">
    <property type="component" value="Chromosome"/>
</dbReference>
<organism evidence="9 10">
    <name type="scientific">Psychromonas ingrahamii (strain DSM 17664 / CCUG 51855 / 37)</name>
    <dbReference type="NCBI Taxonomy" id="357804"/>
    <lineage>
        <taxon>Bacteria</taxon>
        <taxon>Pseudomonadati</taxon>
        <taxon>Pseudomonadota</taxon>
        <taxon>Gammaproteobacteria</taxon>
        <taxon>Alteromonadales</taxon>
        <taxon>Psychromonadaceae</taxon>
        <taxon>Psychromonas</taxon>
    </lineage>
</organism>
<dbReference type="InterPro" id="IPR035906">
    <property type="entry name" value="MetI-like_sf"/>
</dbReference>
<dbReference type="Pfam" id="PF00528">
    <property type="entry name" value="BPD_transp_1"/>
    <property type="match status" value="1"/>
</dbReference>
<dbReference type="GO" id="GO:0005886">
    <property type="term" value="C:plasma membrane"/>
    <property type="evidence" value="ECO:0007669"/>
    <property type="project" value="UniProtKB-SubCell"/>
</dbReference>
<dbReference type="PROSITE" id="PS50928">
    <property type="entry name" value="ABC_TM1"/>
    <property type="match status" value="1"/>
</dbReference>
<accession>A1SXL5</accession>
<proteinExistence type="inferred from homology"/>
<feature type="domain" description="ABC transmembrane type-1" evidence="8">
    <location>
        <begin position="121"/>
        <end position="333"/>
    </location>
</feature>
<keyword evidence="5 7" id="KW-1133">Transmembrane helix</keyword>
<feature type="transmembrane region" description="Helical" evidence="7">
    <location>
        <begin position="312"/>
        <end position="332"/>
    </location>
</feature>
<comment type="subcellular location">
    <subcellularLocation>
        <location evidence="1 7">Cell membrane</location>
        <topology evidence="1 7">Multi-pass membrane protein</topology>
    </subcellularLocation>
</comment>
<evidence type="ECO:0000256" key="2">
    <source>
        <dbReference type="ARBA" id="ARBA00022448"/>
    </source>
</evidence>
<sequence length="342" mass="38478">MVIFGLFLLYPFAKGIWISLHEWNLLEVAFNPDAKEFVGLDNYIKLLFPRSWDFEWDQLLLFRVFLGAGLTFLVWNANKKNKMTPLLWGLSIAALLIIVYLMGWGPENGGRIGDRRFWTSVGNTVKFVLYVGPLITVLALVLAIQLNKPGKTTAILRTIFFSTQVLSVTVVTLVWQLMYSPQNGFIANIFEIFGMDSIAWLTNQNLAMPAIVIATVWWSLGFALVVFLSGLQSIPNDRLEAARLDGAKGWGIIWYVIVPSIKGTITFVLIMQLVLHFQVFGQSHLMTNGGPGDSTQVLVRYIYQTAFRDSNVGYASAMAIMLFIIMMTFSLIQAKVSKRGEQ</sequence>
<protein>
    <submittedName>
        <fullName evidence="9">Carbohydrate ABC transporter membrane protein 1, CUT1 family</fullName>
    </submittedName>
</protein>
<dbReference type="eggNOG" id="COG1175">
    <property type="taxonomic scope" value="Bacteria"/>
</dbReference>
<comment type="similarity">
    <text evidence="7">Belongs to the binding-protein-dependent transport system permease family.</text>
</comment>